<dbReference type="STRING" id="1163617.SCD_n01649"/>
<dbReference type="RefSeq" id="WP_009205573.1">
    <property type="nucleotide sequence ID" value="NC_022357.1"/>
</dbReference>
<dbReference type="HOGENOM" id="CLU_120910_4_4_4"/>
<dbReference type="PANTHER" id="PTHR37166">
    <property type="entry name" value="PROTEIN FLAG"/>
    <property type="match status" value="1"/>
</dbReference>
<dbReference type="Pfam" id="PF03646">
    <property type="entry name" value="FlaG"/>
    <property type="match status" value="1"/>
</dbReference>
<evidence type="ECO:0000313" key="2">
    <source>
        <dbReference type="Proteomes" id="UP000015559"/>
    </source>
</evidence>
<name>S6AA95_SULDS</name>
<proteinExistence type="predicted"/>
<accession>S6AA95</accession>
<dbReference type="KEGG" id="sdr:SCD_n01649"/>
<organism evidence="1 2">
    <name type="scientific">Sulfuricella denitrificans (strain DSM 22764 / NBRC 105220 / skB26)</name>
    <dbReference type="NCBI Taxonomy" id="1163617"/>
    <lineage>
        <taxon>Bacteria</taxon>
        <taxon>Pseudomonadati</taxon>
        <taxon>Pseudomonadota</taxon>
        <taxon>Betaproteobacteria</taxon>
        <taxon>Nitrosomonadales</taxon>
        <taxon>Sulfuricellaceae</taxon>
        <taxon>Sulfuricella</taxon>
    </lineage>
</organism>
<evidence type="ECO:0008006" key="3">
    <source>
        <dbReference type="Google" id="ProtNLM"/>
    </source>
</evidence>
<protein>
    <recommendedName>
        <fullName evidence="3">Flagellar protein FlaG</fullName>
    </recommendedName>
</protein>
<evidence type="ECO:0000313" key="1">
    <source>
        <dbReference type="EMBL" id="BAN35470.1"/>
    </source>
</evidence>
<keyword evidence="2" id="KW-1185">Reference proteome</keyword>
<dbReference type="Proteomes" id="UP000015559">
    <property type="component" value="Chromosome"/>
</dbReference>
<gene>
    <name evidence="1" type="ORF">SCD_n01649</name>
</gene>
<dbReference type="SUPFAM" id="SSF160214">
    <property type="entry name" value="FlaG-like"/>
    <property type="match status" value="1"/>
</dbReference>
<dbReference type="InterPro" id="IPR035924">
    <property type="entry name" value="FlaG-like_sf"/>
</dbReference>
<dbReference type="PANTHER" id="PTHR37166:SF1">
    <property type="entry name" value="PROTEIN FLAG"/>
    <property type="match status" value="1"/>
</dbReference>
<dbReference type="Gene3D" id="3.30.160.170">
    <property type="entry name" value="FlaG-like"/>
    <property type="match status" value="1"/>
</dbReference>
<dbReference type="InterPro" id="IPR005186">
    <property type="entry name" value="FlaG"/>
</dbReference>
<reference evidence="1 2" key="1">
    <citation type="journal article" date="2012" name="Appl. Environ. Microbiol.">
        <title>Draft genome sequence of a psychrotolerant sulfur-oxidizing bacterium, Sulfuricella denitrificans skB26, and proteomic insights into cold adaptation.</title>
        <authorList>
            <person name="Watanabe T."/>
            <person name="Kojima H."/>
            <person name="Fukui M."/>
        </authorList>
    </citation>
    <scope>NUCLEOTIDE SEQUENCE [LARGE SCALE GENOMIC DNA]</scope>
    <source>
        <strain evidence="2">skB26</strain>
    </source>
</reference>
<sequence length="124" mass="13337">MDIQLNGGIQSGGNVADTAYKARSIAVPQSATSVVAQEKSVQSVTSATVQDQVKNAVENVNQVLQNMPHGSNIEFTVDKDTKINVIKVMDKVTGDVIRQFPTEEILSIAKSIDTLQGLIIRQKA</sequence>
<dbReference type="EMBL" id="AP013066">
    <property type="protein sequence ID" value="BAN35470.1"/>
    <property type="molecule type" value="Genomic_DNA"/>
</dbReference>
<dbReference type="AlphaFoldDB" id="S6AA95"/>
<dbReference type="eggNOG" id="COG1334">
    <property type="taxonomic scope" value="Bacteria"/>
</dbReference>
<dbReference type="OrthoDB" id="8565152at2"/>